<dbReference type="InterPro" id="IPR001579">
    <property type="entry name" value="Glyco_hydro_18_chit_AS"/>
</dbReference>
<name>A0AAE0JTN6_9PEZI</name>
<comment type="similarity">
    <text evidence="3">Belongs to the glycosyl hydrolase 18 family. Chitinase class V subfamily.</text>
</comment>
<reference evidence="15" key="2">
    <citation type="submission" date="2023-06" db="EMBL/GenBank/DDBJ databases">
        <authorList>
            <consortium name="Lawrence Berkeley National Laboratory"/>
            <person name="Haridas S."/>
            <person name="Hensen N."/>
            <person name="Bonometti L."/>
            <person name="Westerberg I."/>
            <person name="Brannstrom I.O."/>
            <person name="Guillou S."/>
            <person name="Cros-Aarteil S."/>
            <person name="Calhoun S."/>
            <person name="Kuo A."/>
            <person name="Mondo S."/>
            <person name="Pangilinan J."/>
            <person name="Riley R."/>
            <person name="Labutti K."/>
            <person name="Andreopoulos B."/>
            <person name="Lipzen A."/>
            <person name="Chen C."/>
            <person name="Yanf M."/>
            <person name="Daum C."/>
            <person name="Ng V."/>
            <person name="Clum A."/>
            <person name="Steindorff A."/>
            <person name="Ohm R."/>
            <person name="Martin F."/>
            <person name="Silar P."/>
            <person name="Natvig D."/>
            <person name="Lalanne C."/>
            <person name="Gautier V."/>
            <person name="Ament-Velasquez S.L."/>
            <person name="Kruys A."/>
            <person name="Hutchinson M.I."/>
            <person name="Powell A.J."/>
            <person name="Barry K."/>
            <person name="Miller A.N."/>
            <person name="Grigoriev I.V."/>
            <person name="Debuchy R."/>
            <person name="Gladieux P."/>
            <person name="Thoren M.H."/>
            <person name="Johannesson H."/>
        </authorList>
    </citation>
    <scope>NUCLEOTIDE SEQUENCE</scope>
    <source>
        <strain evidence="15">CBS 958.72</strain>
    </source>
</reference>
<feature type="domain" description="GH18" evidence="14">
    <location>
        <begin position="49"/>
        <end position="412"/>
    </location>
</feature>
<proteinExistence type="inferred from homology"/>
<evidence type="ECO:0000256" key="9">
    <source>
        <dbReference type="ARBA" id="ARBA00023277"/>
    </source>
</evidence>
<evidence type="ECO:0000259" key="14">
    <source>
        <dbReference type="PROSITE" id="PS51910"/>
    </source>
</evidence>
<feature type="signal peptide" evidence="13">
    <location>
        <begin position="1"/>
        <end position="23"/>
    </location>
</feature>
<keyword evidence="6 12" id="KW-0378">Hydrolase</keyword>
<dbReference type="InterPro" id="IPR017853">
    <property type="entry name" value="GH"/>
</dbReference>
<dbReference type="PANTHER" id="PTHR11177:SF384">
    <property type="entry name" value="CHITINASE"/>
    <property type="match status" value="1"/>
</dbReference>
<dbReference type="SUPFAM" id="SSF54556">
    <property type="entry name" value="Chitinase insertion domain"/>
    <property type="match status" value="1"/>
</dbReference>
<evidence type="ECO:0000256" key="7">
    <source>
        <dbReference type="ARBA" id="ARBA00023024"/>
    </source>
</evidence>
<dbReference type="EC" id="3.2.1.14" evidence="4"/>
<keyword evidence="13" id="KW-0732">Signal</keyword>
<evidence type="ECO:0000256" key="11">
    <source>
        <dbReference type="ARBA" id="ARBA00023326"/>
    </source>
</evidence>
<comment type="caution">
    <text evidence="15">The sequence shown here is derived from an EMBL/GenBank/DDBJ whole genome shotgun (WGS) entry which is preliminary data.</text>
</comment>
<reference evidence="15" key="1">
    <citation type="journal article" date="2023" name="Mol. Phylogenet. Evol.">
        <title>Genome-scale phylogeny and comparative genomics of the fungal order Sordariales.</title>
        <authorList>
            <person name="Hensen N."/>
            <person name="Bonometti L."/>
            <person name="Westerberg I."/>
            <person name="Brannstrom I.O."/>
            <person name="Guillou S."/>
            <person name="Cros-Aarteil S."/>
            <person name="Calhoun S."/>
            <person name="Haridas S."/>
            <person name="Kuo A."/>
            <person name="Mondo S."/>
            <person name="Pangilinan J."/>
            <person name="Riley R."/>
            <person name="LaButti K."/>
            <person name="Andreopoulos B."/>
            <person name="Lipzen A."/>
            <person name="Chen C."/>
            <person name="Yan M."/>
            <person name="Daum C."/>
            <person name="Ng V."/>
            <person name="Clum A."/>
            <person name="Steindorff A."/>
            <person name="Ohm R.A."/>
            <person name="Martin F."/>
            <person name="Silar P."/>
            <person name="Natvig D.O."/>
            <person name="Lalanne C."/>
            <person name="Gautier V."/>
            <person name="Ament-Velasquez S.L."/>
            <person name="Kruys A."/>
            <person name="Hutchinson M.I."/>
            <person name="Powell A.J."/>
            <person name="Barry K."/>
            <person name="Miller A.N."/>
            <person name="Grigoriev I.V."/>
            <person name="Debuchy R."/>
            <person name="Gladieux P."/>
            <person name="Hiltunen Thoren M."/>
            <person name="Johannesson H."/>
        </authorList>
    </citation>
    <scope>NUCLEOTIDE SEQUENCE</scope>
    <source>
        <strain evidence="15">CBS 958.72</strain>
    </source>
</reference>
<dbReference type="EMBL" id="JAULSN010000012">
    <property type="protein sequence ID" value="KAK3361250.1"/>
    <property type="molecule type" value="Genomic_DNA"/>
</dbReference>
<evidence type="ECO:0000256" key="12">
    <source>
        <dbReference type="RuleBase" id="RU000489"/>
    </source>
</evidence>
<dbReference type="FunFam" id="3.10.50.10:FF:000005">
    <property type="entry name" value="Endochitinase B1"/>
    <property type="match status" value="1"/>
</dbReference>
<keyword evidence="11" id="KW-0624">Polysaccharide degradation</keyword>
<dbReference type="Gene3D" id="3.20.20.80">
    <property type="entry name" value="Glycosidases"/>
    <property type="match status" value="1"/>
</dbReference>
<protein>
    <recommendedName>
        <fullName evidence="4">chitinase</fullName>
        <ecNumber evidence="4">3.2.1.14</ecNumber>
    </recommendedName>
</protein>
<evidence type="ECO:0000256" key="5">
    <source>
        <dbReference type="ARBA" id="ARBA00022525"/>
    </source>
</evidence>
<keyword evidence="7" id="KW-0146">Chitin degradation</keyword>
<evidence type="ECO:0000256" key="13">
    <source>
        <dbReference type="SAM" id="SignalP"/>
    </source>
</evidence>
<keyword evidence="9" id="KW-0119">Carbohydrate metabolism</keyword>
<dbReference type="CDD" id="cd06548">
    <property type="entry name" value="GH18_chitinase"/>
    <property type="match status" value="1"/>
</dbReference>
<feature type="chain" id="PRO_5042243955" description="chitinase" evidence="13">
    <location>
        <begin position="24"/>
        <end position="434"/>
    </location>
</feature>
<keyword evidence="16" id="KW-1185">Reference proteome</keyword>
<keyword evidence="5" id="KW-0964">Secreted</keyword>
<evidence type="ECO:0000313" key="15">
    <source>
        <dbReference type="EMBL" id="KAK3361250.1"/>
    </source>
</evidence>
<sequence>MPSFSIKTAALAALSFCSLLATASPIKSLAQVTSRHEQQDVDKRQGSGYKNIVYFTNWGIYGRDYQPAQLPASKITHVLYSFANLQADGTVYLSDTYADLDKHYPTDSWNDVGTNVYGCVKQLFLLKKANRQLKVQLSIGGWTYSTNFASAASTATNRQKFASTAVRLLADLGFDGLDIDWEYPANAQEGANYVLLLQAVRSALNSYSAQYAGGYHFLLTVASPAGPVNYNNMQLSAMAGAIDWFNLMAYDYAGGWDTVAGHQANLHPNGGNPASTPFSTDRAVSDYLAAGVPAAKIVLGMPIYGRSFAGTSGLGQSFTGVGGGTWENGVYDYKVLPQAGATVLYDDASGATYSYSASSRELVSYDTPDMVARKVAYLKGRGLGGSMFWEASADRTDGGSLIATSFSSLGGIDSSPNQLSFPNSKYANLAAGFT</sequence>
<accession>A0AAE0JTN6</accession>
<dbReference type="Pfam" id="PF00704">
    <property type="entry name" value="Glyco_hydro_18"/>
    <property type="match status" value="1"/>
</dbReference>
<dbReference type="Proteomes" id="UP001287356">
    <property type="component" value="Unassembled WGS sequence"/>
</dbReference>
<evidence type="ECO:0000256" key="2">
    <source>
        <dbReference type="ARBA" id="ARBA00004613"/>
    </source>
</evidence>
<gene>
    <name evidence="15" type="ORF">B0T24DRAFT_539513</name>
</gene>
<keyword evidence="10 12" id="KW-0326">Glycosidase</keyword>
<keyword evidence="8" id="KW-0325">Glycoprotein</keyword>
<dbReference type="PANTHER" id="PTHR11177">
    <property type="entry name" value="CHITINASE"/>
    <property type="match status" value="1"/>
</dbReference>
<dbReference type="SUPFAM" id="SSF51445">
    <property type="entry name" value="(Trans)glycosidases"/>
    <property type="match status" value="1"/>
</dbReference>
<evidence type="ECO:0000256" key="8">
    <source>
        <dbReference type="ARBA" id="ARBA00023180"/>
    </source>
</evidence>
<evidence type="ECO:0000256" key="10">
    <source>
        <dbReference type="ARBA" id="ARBA00023295"/>
    </source>
</evidence>
<dbReference type="GO" id="GO:0008843">
    <property type="term" value="F:endochitinase activity"/>
    <property type="evidence" value="ECO:0007669"/>
    <property type="project" value="UniProtKB-EC"/>
</dbReference>
<organism evidence="15 16">
    <name type="scientific">Lasiosphaeria ovina</name>
    <dbReference type="NCBI Taxonomy" id="92902"/>
    <lineage>
        <taxon>Eukaryota</taxon>
        <taxon>Fungi</taxon>
        <taxon>Dikarya</taxon>
        <taxon>Ascomycota</taxon>
        <taxon>Pezizomycotina</taxon>
        <taxon>Sordariomycetes</taxon>
        <taxon>Sordariomycetidae</taxon>
        <taxon>Sordariales</taxon>
        <taxon>Lasiosphaeriaceae</taxon>
        <taxon>Lasiosphaeria</taxon>
    </lineage>
</organism>
<evidence type="ECO:0000256" key="6">
    <source>
        <dbReference type="ARBA" id="ARBA00022801"/>
    </source>
</evidence>
<dbReference type="GO" id="GO:0006032">
    <property type="term" value="P:chitin catabolic process"/>
    <property type="evidence" value="ECO:0007669"/>
    <property type="project" value="UniProtKB-KW"/>
</dbReference>
<dbReference type="FunFam" id="3.20.20.80:FF:000095">
    <property type="entry name" value="Endochitinase B1"/>
    <property type="match status" value="1"/>
</dbReference>
<dbReference type="PROSITE" id="PS01095">
    <property type="entry name" value="GH18_1"/>
    <property type="match status" value="1"/>
</dbReference>
<dbReference type="InterPro" id="IPR029070">
    <property type="entry name" value="Chitinase_insertion_sf"/>
</dbReference>
<dbReference type="PROSITE" id="PS51910">
    <property type="entry name" value="GH18_2"/>
    <property type="match status" value="1"/>
</dbReference>
<dbReference type="SMART" id="SM00636">
    <property type="entry name" value="Glyco_18"/>
    <property type="match status" value="1"/>
</dbReference>
<dbReference type="AlphaFoldDB" id="A0AAE0JTN6"/>
<dbReference type="InterPro" id="IPR050314">
    <property type="entry name" value="Glycosyl_Hydrlase_18"/>
</dbReference>
<evidence type="ECO:0000313" key="16">
    <source>
        <dbReference type="Proteomes" id="UP001287356"/>
    </source>
</evidence>
<comment type="subcellular location">
    <subcellularLocation>
        <location evidence="2">Secreted</location>
    </subcellularLocation>
</comment>
<dbReference type="InterPro" id="IPR001223">
    <property type="entry name" value="Glyco_hydro18_cat"/>
</dbReference>
<evidence type="ECO:0000256" key="3">
    <source>
        <dbReference type="ARBA" id="ARBA00008682"/>
    </source>
</evidence>
<dbReference type="GO" id="GO:0005576">
    <property type="term" value="C:extracellular region"/>
    <property type="evidence" value="ECO:0007669"/>
    <property type="project" value="UniProtKB-SubCell"/>
</dbReference>
<evidence type="ECO:0000256" key="1">
    <source>
        <dbReference type="ARBA" id="ARBA00000822"/>
    </source>
</evidence>
<dbReference type="InterPro" id="IPR011583">
    <property type="entry name" value="Chitinase_II/V-like_cat"/>
</dbReference>
<dbReference type="GO" id="GO:0000272">
    <property type="term" value="P:polysaccharide catabolic process"/>
    <property type="evidence" value="ECO:0007669"/>
    <property type="project" value="UniProtKB-KW"/>
</dbReference>
<dbReference type="GO" id="GO:0008061">
    <property type="term" value="F:chitin binding"/>
    <property type="evidence" value="ECO:0007669"/>
    <property type="project" value="InterPro"/>
</dbReference>
<dbReference type="Gene3D" id="3.10.50.10">
    <property type="match status" value="1"/>
</dbReference>
<evidence type="ECO:0000256" key="4">
    <source>
        <dbReference type="ARBA" id="ARBA00012729"/>
    </source>
</evidence>
<comment type="catalytic activity">
    <reaction evidence="1">
        <text>Random endo-hydrolysis of N-acetyl-beta-D-glucosaminide (1-&gt;4)-beta-linkages in chitin and chitodextrins.</text>
        <dbReference type="EC" id="3.2.1.14"/>
    </reaction>
</comment>